<dbReference type="PANTHER" id="PTHR10972">
    <property type="entry name" value="OXYSTEROL-BINDING PROTEIN-RELATED"/>
    <property type="match status" value="1"/>
</dbReference>
<dbReference type="VEuPathDB" id="TrichDB:TRFO_06554"/>
<dbReference type="GO" id="GO:0005829">
    <property type="term" value="C:cytosol"/>
    <property type="evidence" value="ECO:0007669"/>
    <property type="project" value="TreeGrafter"/>
</dbReference>
<dbReference type="RefSeq" id="XP_068356860.1">
    <property type="nucleotide sequence ID" value="XM_068493159.1"/>
</dbReference>
<sequence>MALCRRSEAPQQNDHVGSLEGRKYYNSSYANVTRQELNPADTDYARERDKAINHNSKEGVKPMSKEEQDFERQLNWKLIKKFTMAIFSMDVTRFSFPVGYSEPRTFIERAADLFSFLSTTFMEKAVAEPDNSKRLAMITVGVIAPFHLYLQAKKPWNPVIGETYIGKWSNGIMMFGEQTSHHPPVSNIQLTTPDNSWKVDAQFNFEIDQGIFQIDILQKGNTKLTLADGTVYEWEFPTICVTGLLKGDRIVKVQGPLEIRDVTNNLTAHIKINPKQNKKIKELKHPRVTTIYGGVCKGKYDEKKKFLSVVTGDYADKVYIDGELEWNISRDLTHRPLEILDDNELLPSDCRFRIDRTKLINGNMDEADKAKQLVEELQRHDSKVRASGEKHQKKENHKQEKERKKREKEAKIQHEMKNLDVEVPAQ</sequence>
<protein>
    <submittedName>
        <fullName evidence="2">Oxysterol binding protein</fullName>
    </submittedName>
</protein>
<dbReference type="EMBL" id="MLAK01000816">
    <property type="protein sequence ID" value="OHT03724.1"/>
    <property type="molecule type" value="Genomic_DNA"/>
</dbReference>
<accession>A0A1J4K1W0</accession>
<organism evidence="2 3">
    <name type="scientific">Tritrichomonas foetus</name>
    <dbReference type="NCBI Taxonomy" id="1144522"/>
    <lineage>
        <taxon>Eukaryota</taxon>
        <taxon>Metamonada</taxon>
        <taxon>Parabasalia</taxon>
        <taxon>Tritrichomonadida</taxon>
        <taxon>Tritrichomonadidae</taxon>
        <taxon>Tritrichomonas</taxon>
    </lineage>
</organism>
<dbReference type="Pfam" id="PF01237">
    <property type="entry name" value="Oxysterol_BP"/>
    <property type="match status" value="1"/>
</dbReference>
<reference evidence="2" key="1">
    <citation type="submission" date="2016-10" db="EMBL/GenBank/DDBJ databases">
        <authorList>
            <person name="Benchimol M."/>
            <person name="Almeida L.G."/>
            <person name="Vasconcelos A.T."/>
            <person name="Perreira-Neves A."/>
            <person name="Rosa I.A."/>
            <person name="Tasca T."/>
            <person name="Bogo M.R."/>
            <person name="de Souza W."/>
        </authorList>
    </citation>
    <scope>NUCLEOTIDE SEQUENCE [LARGE SCALE GENOMIC DNA]</scope>
    <source>
        <strain evidence="2">K</strain>
    </source>
</reference>
<dbReference type="Proteomes" id="UP000179807">
    <property type="component" value="Unassembled WGS sequence"/>
</dbReference>
<feature type="region of interest" description="Disordered" evidence="1">
    <location>
        <begin position="375"/>
        <end position="426"/>
    </location>
</feature>
<dbReference type="OrthoDB" id="14833at2759"/>
<name>A0A1J4K1W0_9EUKA</name>
<dbReference type="GeneID" id="94827863"/>
<keyword evidence="3" id="KW-1185">Reference proteome</keyword>
<dbReference type="Gene3D" id="2.40.160.120">
    <property type="match status" value="1"/>
</dbReference>
<evidence type="ECO:0000256" key="1">
    <source>
        <dbReference type="SAM" id="MobiDB-lite"/>
    </source>
</evidence>
<dbReference type="PANTHER" id="PTHR10972:SF148">
    <property type="entry name" value="OXYSTEROL-BINDING PROTEIN 9"/>
    <property type="match status" value="1"/>
</dbReference>
<dbReference type="InterPro" id="IPR037239">
    <property type="entry name" value="OSBP_sf"/>
</dbReference>
<gene>
    <name evidence="2" type="ORF">TRFO_06554</name>
</gene>
<evidence type="ECO:0000313" key="3">
    <source>
        <dbReference type="Proteomes" id="UP000179807"/>
    </source>
</evidence>
<proteinExistence type="predicted"/>
<evidence type="ECO:0000313" key="2">
    <source>
        <dbReference type="EMBL" id="OHT03724.1"/>
    </source>
</evidence>
<feature type="compositionally biased region" description="Basic and acidic residues" evidence="1">
    <location>
        <begin position="375"/>
        <end position="420"/>
    </location>
</feature>
<dbReference type="SUPFAM" id="SSF144000">
    <property type="entry name" value="Oxysterol-binding protein-like"/>
    <property type="match status" value="1"/>
</dbReference>
<dbReference type="GO" id="GO:0016020">
    <property type="term" value="C:membrane"/>
    <property type="evidence" value="ECO:0007669"/>
    <property type="project" value="TreeGrafter"/>
</dbReference>
<comment type="caution">
    <text evidence="2">The sequence shown here is derived from an EMBL/GenBank/DDBJ whole genome shotgun (WGS) entry which is preliminary data.</text>
</comment>
<dbReference type="AlphaFoldDB" id="A0A1J4K1W0"/>
<dbReference type="InterPro" id="IPR000648">
    <property type="entry name" value="Oxysterol-bd"/>
</dbReference>
<dbReference type="GO" id="GO:0032934">
    <property type="term" value="F:sterol binding"/>
    <property type="evidence" value="ECO:0007669"/>
    <property type="project" value="TreeGrafter"/>
</dbReference>